<dbReference type="GO" id="GO:0006508">
    <property type="term" value="P:proteolysis"/>
    <property type="evidence" value="ECO:0007669"/>
    <property type="project" value="UniProtKB-KW"/>
</dbReference>
<dbReference type="InterPro" id="IPR036397">
    <property type="entry name" value="RNaseH_sf"/>
</dbReference>
<dbReference type="InterPro" id="IPR013103">
    <property type="entry name" value="RVT_2"/>
</dbReference>
<evidence type="ECO:0000256" key="6">
    <source>
        <dbReference type="SAM" id="MobiDB-lite"/>
    </source>
</evidence>
<dbReference type="Pfam" id="PF13976">
    <property type="entry name" value="gag_pre-integrs"/>
    <property type="match status" value="1"/>
</dbReference>
<feature type="region of interest" description="Disordered" evidence="6">
    <location>
        <begin position="1129"/>
        <end position="1148"/>
    </location>
</feature>
<keyword evidence="4" id="KW-0378">Hydrolase</keyword>
<name>A0AA38ZBQ5_VITRO</name>
<dbReference type="InterPro" id="IPR012337">
    <property type="entry name" value="RNaseH-like_sf"/>
</dbReference>
<dbReference type="CDD" id="cd09272">
    <property type="entry name" value="RNase_HI_RT_Ty1"/>
    <property type="match status" value="1"/>
</dbReference>
<feature type="compositionally biased region" description="Basic and acidic residues" evidence="6">
    <location>
        <begin position="196"/>
        <end position="215"/>
    </location>
</feature>
<dbReference type="Pfam" id="PF07727">
    <property type="entry name" value="RVT_2"/>
    <property type="match status" value="1"/>
</dbReference>
<dbReference type="InterPro" id="IPR025724">
    <property type="entry name" value="GAG-pre-integrase_dom"/>
</dbReference>
<dbReference type="InterPro" id="IPR057670">
    <property type="entry name" value="SH3_retrovirus"/>
</dbReference>
<dbReference type="PANTHER" id="PTHR42648">
    <property type="entry name" value="TRANSPOSASE, PUTATIVE-RELATED"/>
    <property type="match status" value="1"/>
</dbReference>
<evidence type="ECO:0000256" key="4">
    <source>
        <dbReference type="ARBA" id="ARBA00022801"/>
    </source>
</evidence>
<dbReference type="GO" id="GO:0004190">
    <property type="term" value="F:aspartic-type endopeptidase activity"/>
    <property type="evidence" value="ECO:0007669"/>
    <property type="project" value="UniProtKB-KW"/>
</dbReference>
<evidence type="ECO:0000256" key="2">
    <source>
        <dbReference type="ARBA" id="ARBA00022723"/>
    </source>
</evidence>
<dbReference type="InterPro" id="IPR039537">
    <property type="entry name" value="Retrotran_Ty1/copia-like"/>
</dbReference>
<keyword evidence="5" id="KW-0862">Zinc</keyword>
<feature type="compositionally biased region" description="Basic residues" evidence="6">
    <location>
        <begin position="216"/>
        <end position="226"/>
    </location>
</feature>
<evidence type="ECO:0000313" key="9">
    <source>
        <dbReference type="EMBL" id="KAJ9686070.1"/>
    </source>
</evidence>
<sequence>MEASLVHTRPDTSKIDPFNGTFFKRWQERVFSAIDVVNMGHILTDPKPEDDSHLLPTWETGNKQVRHAILSTLSNELFDIYCQFKVAKEIWDAMNKKYILEDAGTQKYAIGNFRNFQMTEDIDVSSQIHDYHLLINDLAIEDIKLPEPFVAGYLVETLPESWKDYKNNMKHKRKQMSLEDVIIHIRIEEQNRNRDNIEKAKELSSKANVVEEKPKPKNNRSRKQNSRTKPNASNKVQNSTIKKRGNCFVCGKSGHHAAQCRHRKRTEKTNSKANLAETEVITAVISSEVSMVTNMMDWVVDSGATRHICGNRSAFTSYTTVKEGEEQVFMGDSRSTPVIGKGKVLLKLTSGKVLALCDVLHVPDIRWNLVSVSLLGKAGVRILFDSDKIVLTKNDAFVGKGYCNQGLFLLNVYDIINNNASSSSAYIVDSCDIWHGRLGHVNFSYMKRMVELSLIPKLSLENHEKCESCVESKTTKKSCKSVEIESNLLSLIHSDLGDLKNTMTRGGKRFYITFIDDYSRYTRVYILRNKDEAKDAFIKYKIEVENQLSKKIKRLRTDRGGEYESNPFNSFCEDHGIIHETTPPYSPKSNGVAERKNRTLKDMMNAMLVSSGAPLNLWGEAILSACHIQNRIPYKKTSKTPYELWKGYAPNIAYLKVWGCLAKVLLPEPKKRKLGPKTFDAMFIGYAENSVAYRFLVTKSENNLVDYFDTFAPVTRIASIRVLIALTSIHNLVVHQMDVKTAFLNGDLEEEIYMDQPEGCVVPGKEKKVCKLVKSLYGLKQAPKQWHNKFDHVLVTNGYSINDADKCIYSKYEDNTCVVICLYVDDMLIFGTNLEVVCETKKFLGSKFDMKDLGEAEVILGIKITRTPNGLKLSQEHYVQKILRKFEHFDCKPVSTPYDPSLQLKKIRELSVAQIEYAQILRSLMYLMNCTRPDIAYAVGRLSRYTQSPNQDHWTAIRRVLKYLRGTINYGLCFSGFPSVLEGFSDANWISDSDEMKSTSGYVFILGGSAVSWRSAKQTCITRSTMEAEFIALEKASSEAEWLRNLLADIPLWTRPALSVSMRCDSQAAIAKAKSKIFNGKNRHIRLRHNIVRQLLETGVISLEFVRSELNLADPLTKPLNKKLVEETSRGMGLMPTTEVKSGGNPTY</sequence>
<dbReference type="GO" id="GO:0003676">
    <property type="term" value="F:nucleic acid binding"/>
    <property type="evidence" value="ECO:0007669"/>
    <property type="project" value="InterPro"/>
</dbReference>
<comment type="caution">
    <text evidence="9">The sequence shown here is derived from an EMBL/GenBank/DDBJ whole genome shotgun (WGS) entry which is preliminary data.</text>
</comment>
<dbReference type="Pfam" id="PF22936">
    <property type="entry name" value="Pol_BBD"/>
    <property type="match status" value="1"/>
</dbReference>
<gene>
    <name evidence="9" type="ORF">PVL29_015112</name>
</gene>
<evidence type="ECO:0000256" key="3">
    <source>
        <dbReference type="ARBA" id="ARBA00022750"/>
    </source>
</evidence>
<dbReference type="Gene3D" id="3.30.420.10">
    <property type="entry name" value="Ribonuclease H-like superfamily/Ribonuclease H"/>
    <property type="match status" value="1"/>
</dbReference>
<dbReference type="Proteomes" id="UP001168098">
    <property type="component" value="Unassembled WGS sequence"/>
</dbReference>
<dbReference type="GO" id="GO:0015074">
    <property type="term" value="P:DNA integration"/>
    <property type="evidence" value="ECO:0007669"/>
    <property type="project" value="InterPro"/>
</dbReference>
<keyword evidence="1" id="KW-0645">Protease</keyword>
<evidence type="ECO:0000313" key="10">
    <source>
        <dbReference type="Proteomes" id="UP001168098"/>
    </source>
</evidence>
<evidence type="ECO:0000259" key="7">
    <source>
        <dbReference type="PROSITE" id="PS50158"/>
    </source>
</evidence>
<accession>A0AA38ZBQ5</accession>
<dbReference type="PROSITE" id="PS50158">
    <property type="entry name" value="ZF_CCHC"/>
    <property type="match status" value="1"/>
</dbReference>
<evidence type="ECO:0000259" key="8">
    <source>
        <dbReference type="PROSITE" id="PS50994"/>
    </source>
</evidence>
<evidence type="ECO:0000256" key="1">
    <source>
        <dbReference type="ARBA" id="ARBA00022670"/>
    </source>
</evidence>
<dbReference type="EMBL" id="JARBHA010000012">
    <property type="protein sequence ID" value="KAJ9686070.1"/>
    <property type="molecule type" value="Genomic_DNA"/>
</dbReference>
<dbReference type="Pfam" id="PF25597">
    <property type="entry name" value="SH3_retrovirus"/>
    <property type="match status" value="1"/>
</dbReference>
<protein>
    <recommendedName>
        <fullName evidence="11">Retrovirus-related Pol polyprotein from transposon TNT 1-94</fullName>
    </recommendedName>
</protein>
<keyword evidence="10" id="KW-1185">Reference proteome</keyword>
<dbReference type="InterPro" id="IPR054722">
    <property type="entry name" value="PolX-like_BBD"/>
</dbReference>
<dbReference type="SUPFAM" id="SSF53098">
    <property type="entry name" value="Ribonuclease H-like"/>
    <property type="match status" value="1"/>
</dbReference>
<proteinExistence type="predicted"/>
<evidence type="ECO:0008006" key="11">
    <source>
        <dbReference type="Google" id="ProtNLM"/>
    </source>
</evidence>
<dbReference type="SUPFAM" id="SSF57756">
    <property type="entry name" value="Retrovirus zinc finger-like domains"/>
    <property type="match status" value="1"/>
</dbReference>
<dbReference type="PROSITE" id="PS50994">
    <property type="entry name" value="INTEGRASE"/>
    <property type="match status" value="1"/>
</dbReference>
<reference evidence="9 10" key="1">
    <citation type="journal article" date="2023" name="BMC Biotechnol.">
        <title>Vitis rotundifolia cv Carlos genome sequencing.</title>
        <authorList>
            <person name="Huff M."/>
            <person name="Hulse-Kemp A."/>
            <person name="Scheffler B."/>
            <person name="Youngblood R."/>
            <person name="Simpson S."/>
            <person name="Babiker E."/>
            <person name="Staton M."/>
        </authorList>
    </citation>
    <scope>NUCLEOTIDE SEQUENCE [LARGE SCALE GENOMIC DNA]</scope>
    <source>
        <tissue evidence="9">Leaf</tissue>
    </source>
</reference>
<feature type="domain" description="Integrase catalytic" evidence="8">
    <location>
        <begin position="484"/>
        <end position="649"/>
    </location>
</feature>
<keyword evidence="5" id="KW-0863">Zinc-finger</keyword>
<feature type="compositionally biased region" description="Polar residues" evidence="6">
    <location>
        <begin position="227"/>
        <end position="238"/>
    </location>
</feature>
<dbReference type="Pfam" id="PF14223">
    <property type="entry name" value="Retrotran_gag_2"/>
    <property type="match status" value="1"/>
</dbReference>
<dbReference type="InterPro" id="IPR043502">
    <property type="entry name" value="DNA/RNA_pol_sf"/>
</dbReference>
<dbReference type="AlphaFoldDB" id="A0AA38ZBQ5"/>
<dbReference type="InterPro" id="IPR001878">
    <property type="entry name" value="Znf_CCHC"/>
</dbReference>
<keyword evidence="2" id="KW-0479">Metal-binding</keyword>
<organism evidence="9 10">
    <name type="scientific">Vitis rotundifolia</name>
    <name type="common">Muscadine grape</name>
    <dbReference type="NCBI Taxonomy" id="103349"/>
    <lineage>
        <taxon>Eukaryota</taxon>
        <taxon>Viridiplantae</taxon>
        <taxon>Streptophyta</taxon>
        <taxon>Embryophyta</taxon>
        <taxon>Tracheophyta</taxon>
        <taxon>Spermatophyta</taxon>
        <taxon>Magnoliopsida</taxon>
        <taxon>eudicotyledons</taxon>
        <taxon>Gunneridae</taxon>
        <taxon>Pentapetalae</taxon>
        <taxon>rosids</taxon>
        <taxon>Vitales</taxon>
        <taxon>Vitaceae</taxon>
        <taxon>Viteae</taxon>
        <taxon>Vitis</taxon>
    </lineage>
</organism>
<evidence type="ECO:0000256" key="5">
    <source>
        <dbReference type="PROSITE-ProRule" id="PRU00047"/>
    </source>
</evidence>
<feature type="region of interest" description="Disordered" evidence="6">
    <location>
        <begin position="196"/>
        <end position="238"/>
    </location>
</feature>
<dbReference type="GO" id="GO:0008270">
    <property type="term" value="F:zinc ion binding"/>
    <property type="evidence" value="ECO:0007669"/>
    <property type="project" value="UniProtKB-KW"/>
</dbReference>
<dbReference type="InterPro" id="IPR036875">
    <property type="entry name" value="Znf_CCHC_sf"/>
</dbReference>
<dbReference type="Pfam" id="PF00665">
    <property type="entry name" value="rve"/>
    <property type="match status" value="1"/>
</dbReference>
<dbReference type="PANTHER" id="PTHR42648:SF20">
    <property type="entry name" value="RNA-DIRECTED DNA POLYMERASE"/>
    <property type="match status" value="1"/>
</dbReference>
<keyword evidence="3" id="KW-0064">Aspartyl protease</keyword>
<dbReference type="InterPro" id="IPR001584">
    <property type="entry name" value="Integrase_cat-core"/>
</dbReference>
<feature type="domain" description="CCHC-type" evidence="7">
    <location>
        <begin position="247"/>
        <end position="261"/>
    </location>
</feature>
<dbReference type="SUPFAM" id="SSF56672">
    <property type="entry name" value="DNA/RNA polymerases"/>
    <property type="match status" value="1"/>
</dbReference>